<name>A0A1M6GD29_PSEXY</name>
<dbReference type="GO" id="GO:0016020">
    <property type="term" value="C:membrane"/>
    <property type="evidence" value="ECO:0007669"/>
    <property type="project" value="UniProtKB-SubCell"/>
</dbReference>
<proteinExistence type="predicted"/>
<evidence type="ECO:0000256" key="4">
    <source>
        <dbReference type="ARBA" id="ARBA00023136"/>
    </source>
</evidence>
<feature type="transmembrane region" description="Helical" evidence="5">
    <location>
        <begin position="163"/>
        <end position="186"/>
    </location>
</feature>
<keyword evidence="2 5" id="KW-0812">Transmembrane</keyword>
<dbReference type="Proteomes" id="UP000184185">
    <property type="component" value="Unassembled WGS sequence"/>
</dbReference>
<feature type="transmembrane region" description="Helical" evidence="5">
    <location>
        <begin position="9"/>
        <end position="31"/>
    </location>
</feature>
<dbReference type="GO" id="GO:0032259">
    <property type="term" value="P:methylation"/>
    <property type="evidence" value="ECO:0007669"/>
    <property type="project" value="UniProtKB-KW"/>
</dbReference>
<dbReference type="InterPro" id="IPR007269">
    <property type="entry name" value="ICMT_MeTrfase"/>
</dbReference>
<keyword evidence="4 5" id="KW-0472">Membrane</keyword>
<evidence type="ECO:0000313" key="6">
    <source>
        <dbReference type="EMBL" id="SHJ07829.1"/>
    </source>
</evidence>
<evidence type="ECO:0000256" key="5">
    <source>
        <dbReference type="SAM" id="Phobius"/>
    </source>
</evidence>
<keyword evidence="3 5" id="KW-1133">Transmembrane helix</keyword>
<keyword evidence="7" id="KW-1185">Reference proteome</keyword>
<dbReference type="Pfam" id="PF04140">
    <property type="entry name" value="ICMT"/>
    <property type="match status" value="1"/>
</dbReference>
<accession>A0A1M6GD29</accession>
<dbReference type="OrthoDB" id="5471300at2"/>
<organism evidence="6 7">
    <name type="scientific">Pseudobutyrivibrio xylanivorans DSM 14809</name>
    <dbReference type="NCBI Taxonomy" id="1123012"/>
    <lineage>
        <taxon>Bacteria</taxon>
        <taxon>Bacillati</taxon>
        <taxon>Bacillota</taxon>
        <taxon>Clostridia</taxon>
        <taxon>Lachnospirales</taxon>
        <taxon>Lachnospiraceae</taxon>
        <taxon>Pseudobutyrivibrio</taxon>
    </lineage>
</organism>
<dbReference type="EMBL" id="FQYQ01000009">
    <property type="protein sequence ID" value="SHJ07829.1"/>
    <property type="molecule type" value="Genomic_DNA"/>
</dbReference>
<dbReference type="PANTHER" id="PTHR43847">
    <property type="entry name" value="BLL3993 PROTEIN"/>
    <property type="match status" value="1"/>
</dbReference>
<protein>
    <submittedName>
        <fullName evidence="6">Protein-S-isoprenylcysteine O-methyltransferase Ste14</fullName>
    </submittedName>
</protein>
<evidence type="ECO:0000313" key="7">
    <source>
        <dbReference type="Proteomes" id="UP000184185"/>
    </source>
</evidence>
<dbReference type="PANTHER" id="PTHR43847:SF1">
    <property type="entry name" value="BLL3993 PROTEIN"/>
    <property type="match status" value="1"/>
</dbReference>
<evidence type="ECO:0000256" key="3">
    <source>
        <dbReference type="ARBA" id="ARBA00022989"/>
    </source>
</evidence>
<keyword evidence="6" id="KW-0489">Methyltransferase</keyword>
<dbReference type="InterPro" id="IPR052527">
    <property type="entry name" value="Metal_cation-efflux_comp"/>
</dbReference>
<reference evidence="6 7" key="1">
    <citation type="submission" date="2016-11" db="EMBL/GenBank/DDBJ databases">
        <authorList>
            <person name="Jaros S."/>
            <person name="Januszkiewicz K."/>
            <person name="Wedrychowicz H."/>
        </authorList>
    </citation>
    <scope>NUCLEOTIDE SEQUENCE [LARGE SCALE GENOMIC DNA]</scope>
    <source>
        <strain evidence="6 7">DSM 14809</strain>
    </source>
</reference>
<feature type="transmembrane region" description="Helical" evidence="5">
    <location>
        <begin position="107"/>
        <end position="126"/>
    </location>
</feature>
<keyword evidence="6" id="KW-0808">Transferase</keyword>
<dbReference type="AlphaFoldDB" id="A0A1M6GD29"/>
<dbReference type="Gene3D" id="1.20.120.1630">
    <property type="match status" value="1"/>
</dbReference>
<comment type="subcellular location">
    <subcellularLocation>
        <location evidence="1">Membrane</location>
        <topology evidence="1">Multi-pass membrane protein</topology>
    </subcellularLocation>
</comment>
<gene>
    <name evidence="6" type="ORF">SAMN02745725_01721</name>
</gene>
<dbReference type="RefSeq" id="WP_072916128.1">
    <property type="nucleotide sequence ID" value="NZ_FQYQ01000009.1"/>
</dbReference>
<dbReference type="GO" id="GO:0004671">
    <property type="term" value="F:protein C-terminal S-isoprenylcysteine carboxyl O-methyltransferase activity"/>
    <property type="evidence" value="ECO:0007669"/>
    <property type="project" value="InterPro"/>
</dbReference>
<feature type="transmembrane region" description="Helical" evidence="5">
    <location>
        <begin position="37"/>
        <end position="56"/>
    </location>
</feature>
<feature type="transmembrane region" description="Helical" evidence="5">
    <location>
        <begin position="77"/>
        <end position="95"/>
    </location>
</feature>
<sequence>MSKELFIQAIIKFVAGIVILGVLLFIPAGTFHYWNGWLFMAVLFIPMFVAGIIMMFKNQELLKKRLNAKEEQAEQKHVVIFSGIMFISAFVVAGLNFRFQWIVLPKWAIVVATGIFLVAYLLYAEVIRENEFLSRTVEVQENQKVVDTGLYGIVRHPMYSVTLLLFGAMPWVLGSPISFIIMLVYIPIITKRIINEEQVLKEGLEGYSDYCEKIRYRIIPFIY</sequence>
<evidence type="ECO:0000256" key="1">
    <source>
        <dbReference type="ARBA" id="ARBA00004141"/>
    </source>
</evidence>
<evidence type="ECO:0000256" key="2">
    <source>
        <dbReference type="ARBA" id="ARBA00022692"/>
    </source>
</evidence>